<gene>
    <name evidence="2" type="ORF">FGRAMPH1_01T25723</name>
</gene>
<proteinExistence type="predicted"/>
<organism evidence="2 4">
    <name type="scientific">Gibberella zeae (strain ATCC MYA-4620 / CBS 123657 / FGSC 9075 / NRRL 31084 / PH-1)</name>
    <name type="common">Wheat head blight fungus</name>
    <name type="synonym">Fusarium graminearum</name>
    <dbReference type="NCBI Taxonomy" id="229533"/>
    <lineage>
        <taxon>Eukaryota</taxon>
        <taxon>Fungi</taxon>
        <taxon>Dikarya</taxon>
        <taxon>Ascomycota</taxon>
        <taxon>Pezizomycotina</taxon>
        <taxon>Sordariomycetes</taxon>
        <taxon>Hypocreomycetidae</taxon>
        <taxon>Hypocreales</taxon>
        <taxon>Nectriaceae</taxon>
        <taxon>Fusarium</taxon>
    </lineage>
</organism>
<dbReference type="VEuPathDB" id="FungiDB:FGRAMPH1_01G25723"/>
<feature type="region of interest" description="Disordered" evidence="1">
    <location>
        <begin position="57"/>
        <end position="80"/>
    </location>
</feature>
<reference evidence="3 4" key="2">
    <citation type="journal article" date="2010" name="Nature">
        <title>Comparative genomics reveals mobile pathogenicity chromosomes in Fusarium.</title>
        <authorList>
            <person name="Ma L.J."/>
            <person name="van der Does H.C."/>
            <person name="Borkovich K.A."/>
            <person name="Coleman J.J."/>
            <person name="Daboussi M.J."/>
            <person name="Di Pietro A."/>
            <person name="Dufresne M."/>
            <person name="Freitag M."/>
            <person name="Grabherr M."/>
            <person name="Henrissat B."/>
            <person name="Houterman P.M."/>
            <person name="Kang S."/>
            <person name="Shim W.B."/>
            <person name="Woloshuk C."/>
            <person name="Xie X."/>
            <person name="Xu J.R."/>
            <person name="Antoniw J."/>
            <person name="Baker S.E."/>
            <person name="Bluhm B.H."/>
            <person name="Breakspear A."/>
            <person name="Brown D.W."/>
            <person name="Butchko R.A."/>
            <person name="Chapman S."/>
            <person name="Coulson R."/>
            <person name="Coutinho P.M."/>
            <person name="Danchin E.G."/>
            <person name="Diener A."/>
            <person name="Gale L.R."/>
            <person name="Gardiner D.M."/>
            <person name="Goff S."/>
            <person name="Hammond-Kosack K.E."/>
            <person name="Hilburn K."/>
            <person name="Hua-Van A."/>
            <person name="Jonkers W."/>
            <person name="Kazan K."/>
            <person name="Kodira C.D."/>
            <person name="Koehrsen M."/>
            <person name="Kumar L."/>
            <person name="Lee Y.H."/>
            <person name="Li L."/>
            <person name="Manners J.M."/>
            <person name="Miranda-Saavedra D."/>
            <person name="Mukherjee M."/>
            <person name="Park G."/>
            <person name="Park J."/>
            <person name="Park S.Y."/>
            <person name="Proctor R.H."/>
            <person name="Regev A."/>
            <person name="Ruiz-Roldan M.C."/>
            <person name="Sain D."/>
            <person name="Sakthikumar S."/>
            <person name="Sykes S."/>
            <person name="Schwartz D.C."/>
            <person name="Turgeon B.G."/>
            <person name="Wapinski I."/>
            <person name="Yoder O."/>
            <person name="Young S."/>
            <person name="Zeng Q."/>
            <person name="Zhou S."/>
            <person name="Galagan J."/>
            <person name="Cuomo C.A."/>
            <person name="Kistler H.C."/>
            <person name="Rep M."/>
        </authorList>
    </citation>
    <scope>GENOME REANNOTATION</scope>
    <source>
        <strain evidence="4">ATCC MYA-4620 / CBS 123657 / FGSC 9075 / NRRL 31084 / PH-1</strain>
        <strain evidence="3">PH-1 / ATCC MYA-4620 / FGSC 9075 / NRRL 31084</strain>
    </source>
</reference>
<name>I1S8P9_GIBZE</name>
<dbReference type="HOGENOM" id="CLU_2109275_0_0_1"/>
<dbReference type="InParanoid" id="I1S8P9"/>
<feature type="compositionally biased region" description="Basic and acidic residues" evidence="1">
    <location>
        <begin position="63"/>
        <end position="80"/>
    </location>
</feature>
<accession>I1S8P9</accession>
<dbReference type="EnsemblFungi" id="CEF84902">
    <property type="protein sequence ID" value="CEF84902"/>
    <property type="gene ID" value="FGRRES_13227"/>
</dbReference>
<reference evidence="3 4" key="1">
    <citation type="journal article" date="2007" name="Science">
        <title>The Fusarium graminearum genome reveals a link between localized polymorphism and pathogen specialization.</title>
        <authorList>
            <person name="Cuomo C.A."/>
            <person name="Gueldener U."/>
            <person name="Xu J.-R."/>
            <person name="Trail F."/>
            <person name="Turgeon B.G."/>
            <person name="Di Pietro A."/>
            <person name="Walton J.D."/>
            <person name="Ma L.-J."/>
            <person name="Baker S.E."/>
            <person name="Rep M."/>
            <person name="Adam G."/>
            <person name="Antoniw J."/>
            <person name="Baldwin T."/>
            <person name="Calvo S.E."/>
            <person name="Chang Y.-L."/>
            <person name="DeCaprio D."/>
            <person name="Gale L.R."/>
            <person name="Gnerre S."/>
            <person name="Goswami R.S."/>
            <person name="Hammond-Kosack K."/>
            <person name="Harris L.J."/>
            <person name="Hilburn K."/>
            <person name="Kennell J.C."/>
            <person name="Kroken S."/>
            <person name="Magnuson J.K."/>
            <person name="Mannhaupt G."/>
            <person name="Mauceli E.W."/>
            <person name="Mewes H.-W."/>
            <person name="Mitterbauer R."/>
            <person name="Muehlbauer G."/>
            <person name="Muensterkoetter M."/>
            <person name="Nelson D."/>
            <person name="O'Donnell K."/>
            <person name="Ouellet T."/>
            <person name="Qi W."/>
            <person name="Quesneville H."/>
            <person name="Roncero M.I.G."/>
            <person name="Seong K.-Y."/>
            <person name="Tetko I.V."/>
            <person name="Urban M."/>
            <person name="Waalwijk C."/>
            <person name="Ward T.J."/>
            <person name="Yao J."/>
            <person name="Birren B.W."/>
            <person name="Kistler H.C."/>
        </authorList>
    </citation>
    <scope>NUCLEOTIDE SEQUENCE [LARGE SCALE GENOMIC DNA]</scope>
    <source>
        <strain evidence="4">ATCC MYA-4620 / CBS 123657 / FGSC 9075 / NRRL 31084 / PH-1</strain>
        <strain evidence="3">PH-1 / ATCC MYA-4620 / FGSC 9075 / NRRL 31084</strain>
    </source>
</reference>
<reference evidence="2 4" key="3">
    <citation type="journal article" date="2015" name="BMC Genomics">
        <title>The completed genome sequence of the pathogenic ascomycete fungus Fusarium graminearum.</title>
        <authorList>
            <person name="King R."/>
            <person name="Urban M."/>
            <person name="Hammond-Kosack M.C."/>
            <person name="Hassani-Pak K."/>
            <person name="Hammond-Kosack K.E."/>
        </authorList>
    </citation>
    <scope>NUCLEOTIDE SEQUENCE [LARGE SCALE GENOMIC DNA]</scope>
    <source>
        <strain evidence="4">ATCC MYA-4620 / CBS 123657 / FGSC 9075 / NRRL 31084 / PH-1</strain>
        <strain evidence="2">PH-1</strain>
    </source>
</reference>
<accession>A0A098DU56</accession>
<feature type="region of interest" description="Disordered" evidence="1">
    <location>
        <begin position="1"/>
        <end position="20"/>
    </location>
</feature>
<sequence>MMQSASKAKQEEYLANGGSSRSRLEVYLCAYKGSKKSDRAKTGKDLQVVDYNKKSTPVVGMSDRGEESLRGRRIESNKNRQKREWGQMGWVYIAQQFVRSDAGNAENFSNIWNVG</sequence>
<keyword evidence="4" id="KW-1185">Reference proteome</keyword>
<dbReference type="Proteomes" id="UP000070720">
    <property type="component" value="Chromosome 4"/>
</dbReference>
<evidence type="ECO:0000256" key="1">
    <source>
        <dbReference type="SAM" id="MobiDB-lite"/>
    </source>
</evidence>
<dbReference type="AlphaFoldDB" id="I1S8P9"/>
<dbReference type="EMBL" id="HG970335">
    <property type="protein sequence ID" value="CEF84902.1"/>
    <property type="molecule type" value="Genomic_DNA"/>
</dbReference>
<evidence type="ECO:0000313" key="3">
    <source>
        <dbReference type="EnsemblFungi" id="CEF84902"/>
    </source>
</evidence>
<protein>
    <submittedName>
        <fullName evidence="2">Chromosome 4, complete genome</fullName>
    </submittedName>
</protein>
<reference evidence="3" key="4">
    <citation type="submission" date="2017-01" db="UniProtKB">
        <authorList>
            <consortium name="EnsemblFungi"/>
        </authorList>
    </citation>
    <scope>IDENTIFICATION</scope>
    <source>
        <strain evidence="3">PH-1 / ATCC MYA-4620 / FGSC 9075 / NRRL 31084</strain>
    </source>
</reference>
<evidence type="ECO:0000313" key="2">
    <source>
        <dbReference type="EMBL" id="CEF84902.1"/>
    </source>
</evidence>
<evidence type="ECO:0000313" key="4">
    <source>
        <dbReference type="Proteomes" id="UP000070720"/>
    </source>
</evidence>
<dbReference type="KEGG" id="fgr:FGSG_13227"/>
<dbReference type="RefSeq" id="XP_011327633.1">
    <property type="nucleotide sequence ID" value="XM_011329331.1"/>
</dbReference>